<comment type="catalytic activity">
    <reaction evidence="7">
        <text>ATP + H2O = ADP + phosphate + H(+)</text>
        <dbReference type="Rhea" id="RHEA:13065"/>
        <dbReference type="ChEBI" id="CHEBI:15377"/>
        <dbReference type="ChEBI" id="CHEBI:15378"/>
        <dbReference type="ChEBI" id="CHEBI:30616"/>
        <dbReference type="ChEBI" id="CHEBI:43474"/>
        <dbReference type="ChEBI" id="CHEBI:456216"/>
        <dbReference type="EC" id="3.6.4.13"/>
    </reaction>
</comment>
<evidence type="ECO:0000256" key="6">
    <source>
        <dbReference type="ARBA" id="ARBA00022840"/>
    </source>
</evidence>
<dbReference type="InterPro" id="IPR002588">
    <property type="entry name" value="Alphavirus-like_MT_dom"/>
</dbReference>
<dbReference type="GO" id="GO:0006351">
    <property type="term" value="P:DNA-templated transcription"/>
    <property type="evidence" value="ECO:0007669"/>
    <property type="project" value="InterPro"/>
</dbReference>
<dbReference type="PROSITE" id="PS51743">
    <property type="entry name" value="ALPHAVIRUS_MT"/>
    <property type="match status" value="1"/>
</dbReference>
<evidence type="ECO:0000259" key="9">
    <source>
        <dbReference type="PROSITE" id="PS51743"/>
    </source>
</evidence>
<dbReference type="GO" id="GO:0003724">
    <property type="term" value="F:RNA helicase activity"/>
    <property type="evidence" value="ECO:0007669"/>
    <property type="project" value="UniProtKB-EC"/>
</dbReference>
<dbReference type="GO" id="GO:0016556">
    <property type="term" value="P:mRNA modification"/>
    <property type="evidence" value="ECO:0007669"/>
    <property type="project" value="InterPro"/>
</dbReference>
<keyword evidence="4" id="KW-0547">Nucleotide-binding</keyword>
<dbReference type="InterPro" id="IPR027417">
    <property type="entry name" value="P-loop_NTPase"/>
</dbReference>
<dbReference type="GO" id="GO:0016787">
    <property type="term" value="F:hydrolase activity"/>
    <property type="evidence" value="ECO:0007669"/>
    <property type="project" value="UniProtKB-KW"/>
</dbReference>
<dbReference type="CDD" id="cd23255">
    <property type="entry name" value="Endornaviridae_RdRp"/>
    <property type="match status" value="1"/>
</dbReference>
<feature type="region of interest" description="Disordered" evidence="8">
    <location>
        <begin position="3740"/>
        <end position="3776"/>
    </location>
</feature>
<feature type="compositionally biased region" description="Basic and acidic residues" evidence="8">
    <location>
        <begin position="3711"/>
        <end position="3723"/>
    </location>
</feature>
<evidence type="ECO:0000256" key="1">
    <source>
        <dbReference type="ARBA" id="ARBA00022484"/>
    </source>
</evidence>
<dbReference type="GO" id="GO:0003723">
    <property type="term" value="F:RNA binding"/>
    <property type="evidence" value="ECO:0007669"/>
    <property type="project" value="InterPro"/>
</dbReference>
<keyword evidence="3" id="KW-0548">Nucleotidyltransferase</keyword>
<feature type="region of interest" description="Disordered" evidence="8">
    <location>
        <begin position="3647"/>
        <end position="3723"/>
    </location>
</feature>
<feature type="domain" description="Alphavirus-like MT" evidence="9">
    <location>
        <begin position="294"/>
        <end position="462"/>
    </location>
</feature>
<dbReference type="InterPro" id="IPR027351">
    <property type="entry name" value="(+)RNA_virus_helicase_core_dom"/>
</dbReference>
<evidence type="ECO:0000313" key="10">
    <source>
        <dbReference type="EMBL" id="AHL25280.1"/>
    </source>
</evidence>
<evidence type="ECO:0000256" key="3">
    <source>
        <dbReference type="ARBA" id="ARBA00022695"/>
    </source>
</evidence>
<keyword evidence="6" id="KW-0067">ATP-binding</keyword>
<keyword evidence="1" id="KW-0696">RNA-directed RNA polymerase</keyword>
<dbReference type="EMBL" id="KC792590">
    <property type="protein sequence ID" value="AHL25280.1"/>
    <property type="molecule type" value="Genomic_RNA"/>
</dbReference>
<dbReference type="SUPFAM" id="SSF52540">
    <property type="entry name" value="P-loop containing nucleoside triphosphate hydrolases"/>
    <property type="match status" value="1"/>
</dbReference>
<dbReference type="GO" id="GO:0005524">
    <property type="term" value="F:ATP binding"/>
    <property type="evidence" value="ECO:0007669"/>
    <property type="project" value="UniProtKB-KW"/>
</dbReference>
<feature type="compositionally biased region" description="Polar residues" evidence="8">
    <location>
        <begin position="4308"/>
        <end position="4332"/>
    </location>
</feature>
<evidence type="ECO:0000256" key="5">
    <source>
        <dbReference type="ARBA" id="ARBA00022801"/>
    </source>
</evidence>
<dbReference type="Gene3D" id="3.40.50.300">
    <property type="entry name" value="P-loop containing nucleotide triphosphate hydrolases"/>
    <property type="match status" value="2"/>
</dbReference>
<feature type="region of interest" description="Disordered" evidence="8">
    <location>
        <begin position="903"/>
        <end position="961"/>
    </location>
</feature>
<dbReference type="GO" id="GO:0008174">
    <property type="term" value="F:mRNA methyltransferase activity"/>
    <property type="evidence" value="ECO:0007669"/>
    <property type="project" value="UniProtKB-UniRule"/>
</dbReference>
<dbReference type="GO" id="GO:0006396">
    <property type="term" value="P:RNA processing"/>
    <property type="evidence" value="ECO:0007669"/>
    <property type="project" value="InterPro"/>
</dbReference>
<sequence length="4893" mass="555626">MNDLHLGGKNNCWHQAFSVIPMWRMVINELWLNQPAHMGDLFDMMQTLGKITLNGTTLPLSREDVREFLWFKLSHYKGKVMHLEHMIPAIERPDESYKSMQELMNAASWCTQKAAEDDEFDPELDEHVMELFQDDVLYNTRPNVRLTKRIVEREFITMDYSTGQYGKCVKACVDMYPGYVPKPIHRALDWMKPESICYCPVGHKMGGQCLGLCKSDDTRMGAKEILEFVRREGLSGGSGLMVGSEQWNELVAQDLRKIKTILGRTDSRIISANAGLTVPQKLAIEEGFPDVHLVVRRQFPNPHAFLATCRKVARDFILRLHKNRPMVDIGGSPDKYRPQDFTVRPLLDVSDKVRQLVKPTINGCAHRVGGCTCMWPENHGTMLIDSIYDITADELLNTLATRKVETFYYTSSLYGVNFDKATIQELDLDQGYVQILGDITTTVLTGESVSYENHTPTARMWTEDDIVSSSSGVSYRIHTLITVGNFCLRGAQRLRRRTDIYSQLVVSSPSVEKQIIRLPIIKQNMIVPGIELYYQFDVDSNPVLNWSFIEFGLDQNLFNQMCDRNFLGNTGFNTLVEYGLAIAASKYQMHDRTIGNEHITAKSILCHAVLASAFMRRKNARTSEMAEGLANNGSFQQVVMSMLMFATHAAQDIFTTLIDQHSIAREYLNKLDRLMSNTAIQQQVDNKWLPVWDQLESKFGTKVVNIKMAGTNKSFKSCQHHYPGCTHIGGETCEHCGEPSVGNLCTCCSIGEHIHTCHHPCTFGHPEDGTAICTCCSFLMDEKCHNCQPTDISYTTYNEVIEIVTEKAQLKTKGQVIKEGEHTHTCWCGKIIQHDKQCNGMEHYEHNEHNDGHMFSLGPQVNRKHQHVCARGHIYTHEHYNDQPDHDHILENDPDCKICNAGIKQKEPKQSKDSVGNEEKPGTKEPETQGSKSENKTNDQTPNGQNDEPQSSETQEQESDMSIKMTAELLAGTSVEYMELMEKGWSFFNFNTSEPNNMKGRVAFMPAGVHVMDSDNVAIRRRVHIENDDLQCCRLAFNMVTGLKTTPQDWNRVTNKLELWNAIDIIEMAKLHDISMMVAAKDNVVIYKVKHDDGEPCSILITENEDGMLHAEPCSLMQLGPHDAWPWMNSEFDEKEMSKICGVENMPLFSETNTLKRIELSWKLLQERLKMQSMVRDIKEDLVMVKGQLTNNQGAVHKPDDGLFATKLKSEDEWIIPFMTNPTQGDLYKEEIARVDSLDTDALDVPSQRTVNIKLLVRDYVNESSTPGHGKWVNLKIMMKDGFCILPNIQTKAIKTGDRIYLKFGSYSVTRFVIKVTQKSLYLRGIPTRNNSTVKVYYPDVSVGSLLRKLFRILQHSYSSMALHDLLQNSETHDGVAGCGKSTKIKQMIKEGEIATAMTSGALDSLSIKLGKSKVISVEKLLSIQHNYDVIYIDEATSMTPFDVTLIAQKAKKIHMFGDTDQIGLSDMHSAPGDRSKVMAMAYAGRKDVNPYSLRVGNPLAAEIGKVIERFKTKADHETNFNTLWEESFIASKVVDLAKENSIDVIFVFYKKHYEDITNQLNLRSRTERTKIKVYKVHANQGREGDNVMVVQGGVSDDFRGIHLDKHYTYSAATRAKKNLLWLSIGCYEQSTPLNIRISGVNSALRGAGGGGASWFKLVEDKMAHELTADIVSDDEVPLIILTTIKILVQNLEHSIPRHLTYNLRTVDTGHWSCKITDNLLEETATLTFNPTGMVKYEGEQSIIDEAKECLTFMADNTGFGGAWVEYWSKFGCVYDAGLLNHTIMATAAWERLQELDVECNVISDEHESRLIVMADNPIMVKYNDRGINSIVAEDPELPAYMHLIKDATQLAVDLAARHKSEWVSSYKRAIKQKETETLKVYKHEVTPNTETASQNTIDYDNLTKKAIFEVSEIMLSNTPAMMRGNIKIEEQIEELKSDGATNPPHIDGYMVKVKVLSNMFMMSGLLFYVAVKMIKVERFGLPAIDVNVVKYSTTSLVEKFLPKGATRDNFNAKVQGIVDNLMKEANRHTNPLIDEMTEPGLNPEDLEQQVDVLFDDQGDYHVPGSWNQDDVVEPIFATGWKMPTTDEPKEMEYEPEPLDYESINRKIANGENIMTLISNTTKSIVENTKKIIDMPNVGIRNKVGAILSLSLTENILTSTKNADVKFKSPFFKGLWQIANWVDPELTVESMEKEAKKNEYVWTPEFSVEALDSLRKSELLKEQINAQPKIRGDLAEFGCCDGCTHEIDEWNAKYGIHPVTGNETLIVKDVWIPRKTVTIMRCLNVLNQVRLDSSDIIVDGVEFTLMGEKGCSACGGMVVYYKNQVFLNIQRQYTNLVRRKIYFSPNAIKHQRELQLLLMYLGFGVRNKHITSGIPGYLPLEFKNLDMEFNYVNQYGVDLNDRELETVLLTERVIAFFKGCMGKYQTGEKLPNIMHTWRDNNAERILDINESLQLHNLEGNVLSSPFTSQEFYIHHIDGHSFVILKPGAKDECYMFSERIPEWIGNTAHFVLPYHSFQRVIATCEIDRLRESTPTMAKKIVSLWAKRRGKTILDNLAIPFQQHKEHNTIVYAHFRRKAEKISVMEAKGKAQEMFVPVGGVKFLEMADPGLVDDIVVIEGGALATDRGGDVIITSLGLKWTAQNYGKSVHIVTAHPTILTMNSMWQSVTSPPFDIIRNDHYMMQVEFAKAMHMEIVGGIQNETEKSQLETLINNDGMYLKTPSPIVDKPVLYVGLELCAMSLDKIISLSHAGGKVIVGLVPDLDINPDVAKWIITDNIWMVTYRHSNLTYTLNPQSVHRFINLPSSRHGEYNLYSKIKYSLCGHWIVELTVSKDHIPFGEHYMAVHSGMNSSYIEYEIPKINASLLDIANDKLLDTEKVRIPTKIANRLARRCLREGTTYEDLLNYCRTIRHKMMYSAFGFWSNNQQTSTQANGWCAAIYIETLSLKNSMSSTRDTFFSTGTGGNSIINNISDRLNDFLKGGLAVMLHSTGLDRNFTEFIEEAASHLKLLFKDENKIEWLRRTIEKTHSHKLQSQPRMLPVNDHNLATIKMNLTLARIGKVSTWGKLIKSVVKHKDEVGAEDRATYLRNLFVHNLRSVRPIEFAQTHAKTIHYPSMNPRILILKSGTYGDRTLIDKMTKKLRTMPGVSYLSGWKSEQVDFGALGKHIYSGNFKNIIEEVKAWRDTPTGETARPNLVISGIWDVAAFEFAKYHSATWLPICGFPIESRHFPMLGVNVNPKAALTGLFALYSGLEITSKLSVLQEFQACIDNAIVCAPQTLYPHVPKKWWHEDYSAGEVITEDCILCHVPLTDQEKERLHAYNLPIITTRPVDVKASKQHIKIWVLAAGYNSMAMAGKESITMLLKPLYADQFHVAEMFKEIKLDENEGIDIEEIKQKNRALNDRYKLWEESEETDGIFDEVIKLVASDGMVRFADQLLPWEETQTNDIFNKFRVQGPIESICRRLKQYLMTRSLISKLHLGPLKTPRPDCLEILFNNEVGANRTTEQLRIQDVPNNKLAILKLAIALQPTGLTHYLGRDVDNVASQSTKIWLQGASILESQVRSRQGGLTTTYVAKSKAHYSLTKELDNYDKPEYSICKYITNKGHKCFELDLLNWMNKKHPHMSVKIPVSEHITVALGEMPKYWDELNTQPFTTGADAPNDEDDGGPQGPDEGWGGEKPKWGGYEPPGDSGGKNDGSEESESHHDEDDDDDDGGWHVEPEDHGEGLTRRQELDYQEHLAQTANEPEHVDDPNSSDEDELEPQHMLDLTGEGPGHTRTVTEMNHNTRRSVLALGNLPMLAGPFEGHKIANDVETEVEYDPETETGCVRQCLEKGTGKTLTQLPGSMDAAQIIEACYVLKLNVNLVTKGKGMLYKFYSEPRWVTLDVSTNHCKLLNEINIIMRKQIVYSVSNISPYETVTINNRKTYRWAPWHFEEVIGTPGWTEQRPDIEIERMILNVDDDVEDCPESQLFNNGYSVFKNSFRVRNLDLIQTRITKPVRKTTITATEWGAWSPDTCKSVRLVGLLSTDGEWKLCVEYPCGGTGYYYGKPVNCPTGIIMDLGTNLHSDPLSRTNISLGPKYYNAETKRVMANVIPGNATVGVSTNDVTYISSNSFRKHHRYDHTKLIEADYKRLIFKGANMTERAWKWMIEPKFGWSEFDEARFFYKIEISNRDPQKIKEYMEHMGWVESRRNGDTRVHTVYITVFRRELHISSESHDEVEELSDWMQEQISHCDVDVSDHVRMPKRKAIADESELLEFGFHRPKGMYFMSDINGYTDKNAEVKGLLTCEDSIDVEKPAGRGKTSLQTEKLIQPDTPTNHTIKPSDNKSSNNTGTGTIKGKENAATIEKLNWFNEHELGVRAAYSLNVKSSPMGIVCISSGGGKTWLYFNYSKLIADADKYVRLPVIPDANNVPIGFWTERNQLVREQIYRAGTEMTRKILVIWHPDNVPRQWANVPLLVITCTDSKGERLYEMGQESLRQYIKSHPKVAHKHIPREQNIVAIREHFKIPLPDWRGDIMSELQFKDIDILDYQTSNIGPTNKTYMPYLEPSTSKSHLVEDMVGEPDQYDVNTINLFELSDNTDWIQRIAPTSSMIIGDKATFTHVKESEKSTLTQYPVWSRPVLTKIANAEFNAVTSRLGAVEIRRKEGLDAKTEVKSIASAFFKQDWVDQSEKYKSKLINIDMEATNEWLMGRPGELGVRNDLNDMFEEGFHVHSLRSVNVHAKLESLMKEDTRINLLEEQKARIIVWQEKAIAAIFSPVFLEAKRRLKEILNNKTIYADGLTPHEISARIRLAKGANRIFESDLSKQDRQTDGPILDVEFAIYELLGVHPDVLRTWRTVHDHWRFKGRKFSGFGHEMRLTGQATTALGNVIVNLMVHANIVNKQKEHIKLVMVLE</sequence>
<evidence type="ECO:0000256" key="2">
    <source>
        <dbReference type="ARBA" id="ARBA00022679"/>
    </source>
</evidence>
<dbReference type="Pfam" id="PF01443">
    <property type="entry name" value="Viral_helicase1"/>
    <property type="match status" value="1"/>
</dbReference>
<feature type="compositionally biased region" description="Polar residues" evidence="8">
    <location>
        <begin position="938"/>
        <end position="949"/>
    </location>
</feature>
<accession>A0A075DKB4</accession>
<evidence type="ECO:0000256" key="7">
    <source>
        <dbReference type="ARBA" id="ARBA00047984"/>
    </source>
</evidence>
<keyword evidence="2" id="KW-0808">Transferase</keyword>
<organism evidence="10">
    <name type="scientific">Rhizoctonia solani endornavirus - RS002</name>
    <dbReference type="NCBI Taxonomy" id="1461364"/>
    <lineage>
        <taxon>Viruses</taxon>
        <taxon>Riboviria</taxon>
        <taxon>Orthornavirae</taxon>
        <taxon>Kitrinoviricota</taxon>
        <taxon>Alsuviricetes</taxon>
        <taxon>Martellivirales</taxon>
        <taxon>Endornaviridae</taxon>
    </lineage>
</organism>
<dbReference type="InterPro" id="IPR001788">
    <property type="entry name" value="RNA-dep_RNA_pol_alsuvir"/>
</dbReference>
<dbReference type="Pfam" id="PF00978">
    <property type="entry name" value="RdRP_2"/>
    <property type="match status" value="1"/>
</dbReference>
<evidence type="ECO:0000256" key="8">
    <source>
        <dbReference type="SAM" id="MobiDB-lite"/>
    </source>
</evidence>
<dbReference type="SUPFAM" id="SSF56672">
    <property type="entry name" value="DNA/RNA polymerases"/>
    <property type="match status" value="1"/>
</dbReference>
<proteinExistence type="predicted"/>
<reference evidence="10" key="1">
    <citation type="journal article" date="2014" name="Fungal Biol.">
        <title>Molecular characterisation of an endornavirus from Rhizoctonia solani AG-3PT infecting potato.</title>
        <authorList>
            <person name="Das S."/>
            <person name="Falloon R.E."/>
            <person name="Stewart A."/>
            <person name="Pitman A.R."/>
        </authorList>
    </citation>
    <scope>NUCLEOTIDE SEQUENCE</scope>
    <source>
        <strain evidence="10">AG-3PT</strain>
    </source>
</reference>
<feature type="compositionally biased region" description="Basic and acidic residues" evidence="8">
    <location>
        <begin position="904"/>
        <end position="937"/>
    </location>
</feature>
<dbReference type="InterPro" id="IPR043502">
    <property type="entry name" value="DNA/RNA_pol_sf"/>
</dbReference>
<name>A0A075DKB4_9VIRU</name>
<dbReference type="GO" id="GO:0003968">
    <property type="term" value="F:RNA-directed RNA polymerase activity"/>
    <property type="evidence" value="ECO:0007669"/>
    <property type="project" value="UniProtKB-KW"/>
</dbReference>
<keyword evidence="5" id="KW-0378">Hydrolase</keyword>
<evidence type="ECO:0000256" key="4">
    <source>
        <dbReference type="ARBA" id="ARBA00022741"/>
    </source>
</evidence>
<feature type="non-terminal residue" evidence="10">
    <location>
        <position position="4893"/>
    </location>
</feature>
<feature type="region of interest" description="Disordered" evidence="8">
    <location>
        <begin position="4308"/>
        <end position="4336"/>
    </location>
</feature>
<protein>
    <submittedName>
        <fullName evidence="10">Polyprotein</fullName>
    </submittedName>
</protein>